<sequence length="343" mass="38881">MMTELNPKSFHDLILNHPTVLVNPLQWTSRHLDLVGCRFEDAATISAGPEAVPTDNTNGGIRSRYLEHLSDAELIATNPFPAIKRRHLTNLLVHKTGNFTDPRNGPSFHFQGRPTHRPRYLMFRGREGLNDVDDIHHGSPMVVGYVHYTSVNGDRRRQFEPCPGPMGTINHVGASICQKRLFQTSPKEWTEDPYFVCHLIALAQYQARKSDSPRPPVFTPRLLVTNVLDQRSMLLYEADITSDLLRGLEYPRHTTCAMAWPVIRRKRVTYKPYDTFASRLVAELATSSPSASFHHSSQLLHMGGELRDGGKRAHESDVVGRNRRLKPSILEGENEEGKFLHPQ</sequence>
<reference evidence="2 3" key="1">
    <citation type="submission" date="2019-04" db="EMBL/GenBank/DDBJ databases">
        <title>Friends and foes A comparative genomics study of 23 Aspergillus species from section Flavi.</title>
        <authorList>
            <consortium name="DOE Joint Genome Institute"/>
            <person name="Kjaerbolling I."/>
            <person name="Vesth T."/>
            <person name="Frisvad J.C."/>
            <person name="Nybo J.L."/>
            <person name="Theobald S."/>
            <person name="Kildgaard S."/>
            <person name="Isbrandt T."/>
            <person name="Kuo A."/>
            <person name="Sato A."/>
            <person name="Lyhne E.K."/>
            <person name="Kogle M.E."/>
            <person name="Wiebenga A."/>
            <person name="Kun R.S."/>
            <person name="Lubbers R.J."/>
            <person name="Makela M.R."/>
            <person name="Barry K."/>
            <person name="Chovatia M."/>
            <person name="Clum A."/>
            <person name="Daum C."/>
            <person name="Haridas S."/>
            <person name="He G."/>
            <person name="LaButti K."/>
            <person name="Lipzen A."/>
            <person name="Mondo S."/>
            <person name="Riley R."/>
            <person name="Salamov A."/>
            <person name="Simmons B.A."/>
            <person name="Magnuson J.K."/>
            <person name="Henrissat B."/>
            <person name="Mortensen U.H."/>
            <person name="Larsen T.O."/>
            <person name="Devries R.P."/>
            <person name="Grigoriev I.V."/>
            <person name="Machida M."/>
            <person name="Baker S.E."/>
            <person name="Andersen M.R."/>
        </authorList>
    </citation>
    <scope>NUCLEOTIDE SEQUENCE [LARGE SCALE GENOMIC DNA]</scope>
    <source>
        <strain evidence="2 3">IBT 18842</strain>
    </source>
</reference>
<dbReference type="EMBL" id="ML742045">
    <property type="protein sequence ID" value="KAE8152934.1"/>
    <property type="molecule type" value="Genomic_DNA"/>
</dbReference>
<dbReference type="Proteomes" id="UP000325780">
    <property type="component" value="Unassembled WGS sequence"/>
</dbReference>
<evidence type="ECO:0000313" key="3">
    <source>
        <dbReference type="Proteomes" id="UP000325780"/>
    </source>
</evidence>
<evidence type="ECO:0000313" key="2">
    <source>
        <dbReference type="EMBL" id="KAE8152934.1"/>
    </source>
</evidence>
<dbReference type="OrthoDB" id="5343483at2759"/>
<organism evidence="2 3">
    <name type="scientific">Aspergillus avenaceus</name>
    <dbReference type="NCBI Taxonomy" id="36643"/>
    <lineage>
        <taxon>Eukaryota</taxon>
        <taxon>Fungi</taxon>
        <taxon>Dikarya</taxon>
        <taxon>Ascomycota</taxon>
        <taxon>Pezizomycotina</taxon>
        <taxon>Eurotiomycetes</taxon>
        <taxon>Eurotiomycetidae</taxon>
        <taxon>Eurotiales</taxon>
        <taxon>Aspergillaceae</taxon>
        <taxon>Aspergillus</taxon>
        <taxon>Aspergillus subgen. Circumdati</taxon>
    </lineage>
</organism>
<name>A0A5N6U2Y3_ASPAV</name>
<feature type="compositionally biased region" description="Basic and acidic residues" evidence="1">
    <location>
        <begin position="304"/>
        <end position="320"/>
    </location>
</feature>
<dbReference type="AlphaFoldDB" id="A0A5N6U2Y3"/>
<proteinExistence type="predicted"/>
<keyword evidence="3" id="KW-1185">Reference proteome</keyword>
<accession>A0A5N6U2Y3</accession>
<feature type="region of interest" description="Disordered" evidence="1">
    <location>
        <begin position="303"/>
        <end position="343"/>
    </location>
</feature>
<gene>
    <name evidence="2" type="ORF">BDV25DRAFT_127559</name>
</gene>
<protein>
    <submittedName>
        <fullName evidence="2">Uncharacterized protein</fullName>
    </submittedName>
</protein>
<evidence type="ECO:0000256" key="1">
    <source>
        <dbReference type="SAM" id="MobiDB-lite"/>
    </source>
</evidence>